<dbReference type="RefSeq" id="WP_093891473.1">
    <property type="nucleotide sequence ID" value="NZ_FOQY01000041.1"/>
</dbReference>
<organism evidence="1 2">
    <name type="scientific">Streptosporangium canum</name>
    <dbReference type="NCBI Taxonomy" id="324952"/>
    <lineage>
        <taxon>Bacteria</taxon>
        <taxon>Bacillati</taxon>
        <taxon>Actinomycetota</taxon>
        <taxon>Actinomycetes</taxon>
        <taxon>Streptosporangiales</taxon>
        <taxon>Streptosporangiaceae</taxon>
        <taxon>Streptosporangium</taxon>
    </lineage>
</organism>
<dbReference type="EMBL" id="FOQY01000041">
    <property type="protein sequence ID" value="SFK92400.1"/>
    <property type="molecule type" value="Genomic_DNA"/>
</dbReference>
<reference evidence="2" key="1">
    <citation type="submission" date="2016-10" db="EMBL/GenBank/DDBJ databases">
        <authorList>
            <person name="Varghese N."/>
            <person name="Submissions S."/>
        </authorList>
    </citation>
    <scope>NUCLEOTIDE SEQUENCE [LARGE SCALE GENOMIC DNA]</scope>
    <source>
        <strain evidence="2">CGMCC 4.2126</strain>
    </source>
</reference>
<proteinExistence type="predicted"/>
<evidence type="ECO:0000313" key="1">
    <source>
        <dbReference type="EMBL" id="SFK92400.1"/>
    </source>
</evidence>
<dbReference type="Pfam" id="PF19730">
    <property type="entry name" value="DUF6221"/>
    <property type="match status" value="1"/>
</dbReference>
<accession>A0A1I4DHX4</accession>
<evidence type="ECO:0000313" key="2">
    <source>
        <dbReference type="Proteomes" id="UP000199111"/>
    </source>
</evidence>
<name>A0A1I4DHX4_9ACTN</name>
<keyword evidence="2" id="KW-1185">Reference proteome</keyword>
<dbReference type="InterPro" id="IPR046193">
    <property type="entry name" value="DUF6221"/>
</dbReference>
<sequence>MSDLVAFLRARLDEDEQTARAAHGPNWNAEKRDVAYGDEWVVSAMTRADAAHIARHDPARVLREVEAKRQIINEHPALPGFKEGHAYTVCTRCSDYRGDDDRSIGDRLIRPAEAPCKTLRLLGLLYADHPDYRQEWNP</sequence>
<dbReference type="GeneID" id="96302940"/>
<dbReference type="Proteomes" id="UP000199111">
    <property type="component" value="Unassembled WGS sequence"/>
</dbReference>
<protein>
    <submittedName>
        <fullName evidence="1">Uncharacterized protein</fullName>
    </submittedName>
</protein>
<dbReference type="AlphaFoldDB" id="A0A1I4DHX4"/>
<gene>
    <name evidence="1" type="ORF">SAMN05216275_14152</name>
</gene>